<proteinExistence type="predicted"/>
<dbReference type="InterPro" id="IPR011989">
    <property type="entry name" value="ARM-like"/>
</dbReference>
<accession>A0A5J4VXA3</accession>
<dbReference type="SUPFAM" id="SSF48371">
    <property type="entry name" value="ARM repeat"/>
    <property type="match status" value="1"/>
</dbReference>
<name>A0A5J4VXA3_9EUKA</name>
<protein>
    <recommendedName>
        <fullName evidence="3">Protein kinase domain-containing protein</fullName>
    </recommendedName>
</protein>
<comment type="caution">
    <text evidence="1">The sequence shown here is derived from an EMBL/GenBank/DDBJ whole genome shotgun (WGS) entry which is preliminary data.</text>
</comment>
<evidence type="ECO:0000313" key="2">
    <source>
        <dbReference type="Proteomes" id="UP000324800"/>
    </source>
</evidence>
<reference evidence="1 2" key="1">
    <citation type="submission" date="2019-03" db="EMBL/GenBank/DDBJ databases">
        <title>Single cell metagenomics reveals metabolic interactions within the superorganism composed of flagellate Streblomastix strix and complex community of Bacteroidetes bacteria on its surface.</title>
        <authorList>
            <person name="Treitli S.C."/>
            <person name="Kolisko M."/>
            <person name="Husnik F."/>
            <person name="Keeling P."/>
            <person name="Hampl V."/>
        </authorList>
    </citation>
    <scope>NUCLEOTIDE SEQUENCE [LARGE SCALE GENOMIC DNA]</scope>
    <source>
        <strain evidence="1">ST1C</strain>
    </source>
</reference>
<evidence type="ECO:0008006" key="3">
    <source>
        <dbReference type="Google" id="ProtNLM"/>
    </source>
</evidence>
<dbReference type="AlphaFoldDB" id="A0A5J4VXA3"/>
<dbReference type="EMBL" id="SNRW01004481">
    <property type="protein sequence ID" value="KAA6387188.1"/>
    <property type="molecule type" value="Genomic_DNA"/>
</dbReference>
<evidence type="ECO:0000313" key="1">
    <source>
        <dbReference type="EMBL" id="KAA6387188.1"/>
    </source>
</evidence>
<sequence length="343" mass="39489">MLAFDRVDRFTAIEALNHPFFTESKATHEITDESKRLAKEAEKIKSKEITMFDKDPSYTIPISDVKKIVGADPEQDDIRIQRHIQPPPVKIEKRIDNIDDDLIECDMCKNIQAEEQRIDFKKLTDILKTPLVGNEKEKKEIIQKQENVCKIILESLKDKENYELRRRGISFGIIEPILSIFTSCDLDSITLLYIQTFNCFTFPANNRILDRIITKNPFPGIIRLLDHKDPEIINETIACIENILSIKSQSSVEPETHPHYDLILSCNGISKIQNIFKQTKNKISKDRSAICIGLLFRGHEITDAQLKMQITTHLNLLLSSPDIQIKNRAIQALVNISQLEKVW</sequence>
<gene>
    <name evidence="1" type="ORF">EZS28_017288</name>
</gene>
<organism evidence="1 2">
    <name type="scientific">Streblomastix strix</name>
    <dbReference type="NCBI Taxonomy" id="222440"/>
    <lineage>
        <taxon>Eukaryota</taxon>
        <taxon>Metamonada</taxon>
        <taxon>Preaxostyla</taxon>
        <taxon>Oxymonadida</taxon>
        <taxon>Streblomastigidae</taxon>
        <taxon>Streblomastix</taxon>
    </lineage>
</organism>
<dbReference type="Gene3D" id="1.25.10.10">
    <property type="entry name" value="Leucine-rich Repeat Variant"/>
    <property type="match status" value="1"/>
</dbReference>
<dbReference type="InterPro" id="IPR016024">
    <property type="entry name" value="ARM-type_fold"/>
</dbReference>
<dbReference type="Proteomes" id="UP000324800">
    <property type="component" value="Unassembled WGS sequence"/>
</dbReference>